<protein>
    <submittedName>
        <fullName evidence="1">Uncharacterized protein</fullName>
    </submittedName>
</protein>
<sequence>KLQAFIKCMILHCEFFCTLKNLI</sequence>
<evidence type="ECO:0000313" key="1">
    <source>
        <dbReference type="EMBL" id="VEN46607.1"/>
    </source>
</evidence>
<keyword evidence="2" id="KW-1185">Reference proteome</keyword>
<accession>A0A653CFG6</accession>
<organism evidence="1 2">
    <name type="scientific">Callosobruchus maculatus</name>
    <name type="common">Southern cowpea weevil</name>
    <name type="synonym">Pulse bruchid</name>
    <dbReference type="NCBI Taxonomy" id="64391"/>
    <lineage>
        <taxon>Eukaryota</taxon>
        <taxon>Metazoa</taxon>
        <taxon>Ecdysozoa</taxon>
        <taxon>Arthropoda</taxon>
        <taxon>Hexapoda</taxon>
        <taxon>Insecta</taxon>
        <taxon>Pterygota</taxon>
        <taxon>Neoptera</taxon>
        <taxon>Endopterygota</taxon>
        <taxon>Coleoptera</taxon>
        <taxon>Polyphaga</taxon>
        <taxon>Cucujiformia</taxon>
        <taxon>Chrysomeloidea</taxon>
        <taxon>Chrysomelidae</taxon>
        <taxon>Bruchinae</taxon>
        <taxon>Bruchini</taxon>
        <taxon>Callosobruchus</taxon>
    </lineage>
</organism>
<evidence type="ECO:0000313" key="2">
    <source>
        <dbReference type="Proteomes" id="UP000410492"/>
    </source>
</evidence>
<reference evidence="1 2" key="1">
    <citation type="submission" date="2019-01" db="EMBL/GenBank/DDBJ databases">
        <authorList>
            <person name="Sayadi A."/>
        </authorList>
    </citation>
    <scope>NUCLEOTIDE SEQUENCE [LARGE SCALE GENOMIC DNA]</scope>
</reference>
<dbReference type="AlphaFoldDB" id="A0A653CFG6"/>
<dbReference type="EMBL" id="CAACVG010007686">
    <property type="protein sequence ID" value="VEN46607.1"/>
    <property type="molecule type" value="Genomic_DNA"/>
</dbReference>
<proteinExistence type="predicted"/>
<gene>
    <name evidence="1" type="ORF">CALMAC_LOCUS8641</name>
</gene>
<feature type="non-terminal residue" evidence="1">
    <location>
        <position position="1"/>
    </location>
</feature>
<name>A0A653CFG6_CALMS</name>
<dbReference type="Proteomes" id="UP000410492">
    <property type="component" value="Unassembled WGS sequence"/>
</dbReference>